<proteinExistence type="predicted"/>
<sequence length="90" mass="10491">MSPRISWWFTFFFNCFSLGPDMVQIVWKIYGASMHNSWMCFFSVSFDQKVPLCVSESFSIRVLMLSETQLQFIKNELIALADFSNSLISL</sequence>
<reference evidence="2" key="1">
    <citation type="submission" date="2019-06" db="EMBL/GenBank/DDBJ databases">
        <authorList>
            <person name="Zheng W."/>
        </authorList>
    </citation>
    <scope>NUCLEOTIDE SEQUENCE</scope>
    <source>
        <strain evidence="2">QDHG01</strain>
    </source>
</reference>
<dbReference type="AlphaFoldDB" id="A0A8J8NBZ3"/>
<feature type="transmembrane region" description="Helical" evidence="1">
    <location>
        <begin position="6"/>
        <end position="27"/>
    </location>
</feature>
<keyword evidence="3" id="KW-1185">Reference proteome</keyword>
<accession>A0A8J8NBZ3</accession>
<evidence type="ECO:0000313" key="2">
    <source>
        <dbReference type="EMBL" id="TNV71921.1"/>
    </source>
</evidence>
<evidence type="ECO:0000256" key="1">
    <source>
        <dbReference type="SAM" id="Phobius"/>
    </source>
</evidence>
<comment type="caution">
    <text evidence="2">The sequence shown here is derived from an EMBL/GenBank/DDBJ whole genome shotgun (WGS) entry which is preliminary data.</text>
</comment>
<name>A0A8J8NBZ3_HALGN</name>
<dbReference type="EMBL" id="RRYP01025768">
    <property type="protein sequence ID" value="TNV71921.1"/>
    <property type="molecule type" value="Genomic_DNA"/>
</dbReference>
<keyword evidence="1" id="KW-0812">Transmembrane</keyword>
<keyword evidence="1" id="KW-0472">Membrane</keyword>
<dbReference type="Proteomes" id="UP000785679">
    <property type="component" value="Unassembled WGS sequence"/>
</dbReference>
<gene>
    <name evidence="2" type="ORF">FGO68_gene16915</name>
</gene>
<keyword evidence="1" id="KW-1133">Transmembrane helix</keyword>
<organism evidence="2 3">
    <name type="scientific">Halteria grandinella</name>
    <dbReference type="NCBI Taxonomy" id="5974"/>
    <lineage>
        <taxon>Eukaryota</taxon>
        <taxon>Sar</taxon>
        <taxon>Alveolata</taxon>
        <taxon>Ciliophora</taxon>
        <taxon>Intramacronucleata</taxon>
        <taxon>Spirotrichea</taxon>
        <taxon>Stichotrichia</taxon>
        <taxon>Sporadotrichida</taxon>
        <taxon>Halteriidae</taxon>
        <taxon>Halteria</taxon>
    </lineage>
</organism>
<evidence type="ECO:0000313" key="3">
    <source>
        <dbReference type="Proteomes" id="UP000785679"/>
    </source>
</evidence>
<protein>
    <submittedName>
        <fullName evidence="2">Uncharacterized protein</fullName>
    </submittedName>
</protein>